<evidence type="ECO:0008006" key="3">
    <source>
        <dbReference type="Google" id="ProtNLM"/>
    </source>
</evidence>
<reference evidence="1 2" key="1">
    <citation type="journal article" date="2015" name="Sci. Rep.">
        <title>Chromosome-level genome map provides insights into diverse defense mechanisms in the medicinal fungus Ganoderma sinense.</title>
        <authorList>
            <person name="Zhu Y."/>
            <person name="Xu J."/>
            <person name="Sun C."/>
            <person name="Zhou S."/>
            <person name="Xu H."/>
            <person name="Nelson D.R."/>
            <person name="Qian J."/>
            <person name="Song J."/>
            <person name="Luo H."/>
            <person name="Xiang L."/>
            <person name="Li Y."/>
            <person name="Xu Z."/>
            <person name="Ji A."/>
            <person name="Wang L."/>
            <person name="Lu S."/>
            <person name="Hayward A."/>
            <person name="Sun W."/>
            <person name="Li X."/>
            <person name="Schwartz D.C."/>
            <person name="Wang Y."/>
            <person name="Chen S."/>
        </authorList>
    </citation>
    <scope>NUCLEOTIDE SEQUENCE [LARGE SCALE GENOMIC DNA]</scope>
    <source>
        <strain evidence="1 2">ZZ0214-1</strain>
    </source>
</reference>
<dbReference type="OrthoDB" id="2752721at2759"/>
<comment type="caution">
    <text evidence="1">The sequence shown here is derived from an EMBL/GenBank/DDBJ whole genome shotgun (WGS) entry which is preliminary data.</text>
</comment>
<dbReference type="AlphaFoldDB" id="A0A2G8RWK1"/>
<dbReference type="InterPro" id="IPR032675">
    <property type="entry name" value="LRR_dom_sf"/>
</dbReference>
<dbReference type="SUPFAM" id="SSF52047">
    <property type="entry name" value="RNI-like"/>
    <property type="match status" value="1"/>
</dbReference>
<gene>
    <name evidence="1" type="ORF">GSI_11649</name>
</gene>
<keyword evidence="2" id="KW-1185">Reference proteome</keyword>
<proteinExistence type="predicted"/>
<protein>
    <recommendedName>
        <fullName evidence="3">F-box domain-containing protein</fullName>
    </recommendedName>
</protein>
<name>A0A2G8RWK1_9APHY</name>
<accession>A0A2G8RWK1</accession>
<organism evidence="1 2">
    <name type="scientific">Ganoderma sinense ZZ0214-1</name>
    <dbReference type="NCBI Taxonomy" id="1077348"/>
    <lineage>
        <taxon>Eukaryota</taxon>
        <taxon>Fungi</taxon>
        <taxon>Dikarya</taxon>
        <taxon>Basidiomycota</taxon>
        <taxon>Agaricomycotina</taxon>
        <taxon>Agaricomycetes</taxon>
        <taxon>Polyporales</taxon>
        <taxon>Polyporaceae</taxon>
        <taxon>Ganoderma</taxon>
    </lineage>
</organism>
<sequence length="533" mass="59333">MSAIIFNDILYHILSHITADIDIQPTFESCFPSGASKSNTARCTLARLATAHSSFTKPALAALWGFLPSDKALKHILWVIKTEEDSPLENYEAVVTHGPSWTRFQEYASLVRTITIDPSVRTAHGQYPSKLRHGTFWARLSSALGGTPILPGLKSAILFSMHHFGEYDFDMGSLCLLNPSIHDLNVLFLGVGRGEQGNFRTVLSTCLPSATGHTLETLSVIVPVPVLDINAFPQSYPRLRRLKIDEGGILPEQLTLLATLPDLEYLSIVLPPFEHLHIPVVFPELRSLEIFSYAFVWIKLLIAHMACPKLQSLFISETHPDSDDTYSQELSDLLRTVTSKYPSLMAFRWDNRDITSAGMESASKAGMTLAELFDPMLSLRAMRSFSASFIGPLIPYSPSDFQKMAEAWPELETFNLALAGSGPDQYADLQSLASFARHCPRLLELRIPTIKFNPSDTSAPFVGSPMPHWLQELKVAKVALPTDEFEEVTRQQTVLLGLAKQVFPSARINFPVIRNRLRSRMLMAGANIPDKRI</sequence>
<dbReference type="EMBL" id="AYKW01000045">
    <property type="protein sequence ID" value="PIL25896.1"/>
    <property type="molecule type" value="Genomic_DNA"/>
</dbReference>
<evidence type="ECO:0000313" key="2">
    <source>
        <dbReference type="Proteomes" id="UP000230002"/>
    </source>
</evidence>
<dbReference type="Proteomes" id="UP000230002">
    <property type="component" value="Unassembled WGS sequence"/>
</dbReference>
<evidence type="ECO:0000313" key="1">
    <source>
        <dbReference type="EMBL" id="PIL25896.1"/>
    </source>
</evidence>
<dbReference type="Gene3D" id="3.80.10.10">
    <property type="entry name" value="Ribonuclease Inhibitor"/>
    <property type="match status" value="1"/>
</dbReference>